<dbReference type="EMBL" id="JACNIG010000110">
    <property type="protein sequence ID" value="MBC8431090.1"/>
    <property type="molecule type" value="Genomic_DNA"/>
</dbReference>
<name>A0A8J6TQ94_9BACT</name>
<proteinExistence type="predicted"/>
<protein>
    <submittedName>
        <fullName evidence="1">Uncharacterized protein</fullName>
    </submittedName>
</protein>
<comment type="caution">
    <text evidence="1">The sequence shown here is derived from an EMBL/GenBank/DDBJ whole genome shotgun (WGS) entry which is preliminary data.</text>
</comment>
<reference evidence="1 2" key="1">
    <citation type="submission" date="2020-08" db="EMBL/GenBank/DDBJ databases">
        <title>Bridging the membrane lipid divide: bacteria of the FCB group superphylum have the potential to synthesize archaeal ether lipids.</title>
        <authorList>
            <person name="Villanueva L."/>
            <person name="Von Meijenfeldt F.A.B."/>
            <person name="Westbye A.B."/>
            <person name="Yadav S."/>
            <person name="Hopmans E.C."/>
            <person name="Dutilh B.E."/>
            <person name="Sinninghe Damste J.S."/>
        </authorList>
    </citation>
    <scope>NUCLEOTIDE SEQUENCE [LARGE SCALE GENOMIC DNA]</scope>
    <source>
        <strain evidence="1">NIOZ-UU17</strain>
    </source>
</reference>
<gene>
    <name evidence="1" type="ORF">H8D96_04150</name>
</gene>
<dbReference type="Proteomes" id="UP000605201">
    <property type="component" value="Unassembled WGS sequence"/>
</dbReference>
<evidence type="ECO:0000313" key="1">
    <source>
        <dbReference type="EMBL" id="MBC8431090.1"/>
    </source>
</evidence>
<organism evidence="1 2">
    <name type="scientific">Candidatus Desulfatibia vada</name>
    <dbReference type="NCBI Taxonomy" id="2841696"/>
    <lineage>
        <taxon>Bacteria</taxon>
        <taxon>Pseudomonadati</taxon>
        <taxon>Thermodesulfobacteriota</taxon>
        <taxon>Desulfobacteria</taxon>
        <taxon>Desulfobacterales</taxon>
        <taxon>Desulfobacterales incertae sedis</taxon>
        <taxon>Candidatus Desulfatibia</taxon>
    </lineage>
</organism>
<dbReference type="AlphaFoldDB" id="A0A8J6TQ94"/>
<evidence type="ECO:0000313" key="2">
    <source>
        <dbReference type="Proteomes" id="UP000605201"/>
    </source>
</evidence>
<accession>A0A8J6TQ94</accession>
<sequence length="84" mass="9439">MTKLKKISLWYVVKKIPLVRNILGDTFISIPFKIEGPMGNPKVTPLAPRAAGDRLVEIMKRTLQLPVDIIQPIIPAKKKNPDQP</sequence>